<protein>
    <recommendedName>
        <fullName evidence="1">STAS domain-containing protein</fullName>
    </recommendedName>
</protein>
<organism evidence="2 3">
    <name type="scientific">Celeribacter indicus</name>
    <dbReference type="NCBI Taxonomy" id="1208324"/>
    <lineage>
        <taxon>Bacteria</taxon>
        <taxon>Pseudomonadati</taxon>
        <taxon>Pseudomonadota</taxon>
        <taxon>Alphaproteobacteria</taxon>
        <taxon>Rhodobacterales</taxon>
        <taxon>Roseobacteraceae</taxon>
        <taxon>Celeribacter</taxon>
    </lineage>
</organism>
<dbReference type="InterPro" id="IPR002645">
    <property type="entry name" value="STAS_dom"/>
</dbReference>
<dbReference type="Proteomes" id="UP000031521">
    <property type="component" value="Chromosome"/>
</dbReference>
<gene>
    <name evidence="2" type="ORF">P73_2186</name>
</gene>
<name>A0A0B5E1I9_9RHOB</name>
<dbReference type="OrthoDB" id="7875978at2"/>
<keyword evidence="3" id="KW-1185">Reference proteome</keyword>
<dbReference type="AlphaFoldDB" id="A0A0B5E1I9"/>
<accession>A0A0B5E1I9</accession>
<sequence>MTRHVPLHDRLDHRSAPALLEALRAGAGDDLVLDAADVRHLGALPLQILLSAAKTRAASGRSTRLVNASDACLEMLDLFGFTPDTLTRPETWT</sequence>
<dbReference type="RefSeq" id="WP_043869589.1">
    <property type="nucleotide sequence ID" value="NZ_CP004393.1"/>
</dbReference>
<dbReference type="HOGENOM" id="CLU_172500_0_0_5"/>
<dbReference type="InterPro" id="IPR058548">
    <property type="entry name" value="MlaB-like_STAS"/>
</dbReference>
<evidence type="ECO:0000313" key="2">
    <source>
        <dbReference type="EMBL" id="AJE46901.1"/>
    </source>
</evidence>
<dbReference type="STRING" id="1208324.P73_2186"/>
<proteinExistence type="predicted"/>
<reference evidence="2 3" key="1">
    <citation type="journal article" date="2014" name="Int. J. Syst. Evol. Microbiol.">
        <title>Celeribacter indicus sp. nov., a polycyclic aromatic hydrocarbon-degrading bacterium from deep-sea sediment and reclassification of Huaishuia halophila as Celeribacter halophilus comb. nov.</title>
        <authorList>
            <person name="Lai Q."/>
            <person name="Cao J."/>
            <person name="Yuan J."/>
            <person name="Li F."/>
            <person name="Shao Z."/>
        </authorList>
    </citation>
    <scope>NUCLEOTIDE SEQUENCE [LARGE SCALE GENOMIC DNA]</scope>
    <source>
        <strain evidence="2">P73</strain>
    </source>
</reference>
<dbReference type="EMBL" id="CP004393">
    <property type="protein sequence ID" value="AJE46901.1"/>
    <property type="molecule type" value="Genomic_DNA"/>
</dbReference>
<feature type="domain" description="STAS" evidence="1">
    <location>
        <begin position="1"/>
        <end position="93"/>
    </location>
</feature>
<dbReference type="InterPro" id="IPR036513">
    <property type="entry name" value="STAS_dom_sf"/>
</dbReference>
<dbReference type="Pfam" id="PF13466">
    <property type="entry name" value="STAS_2"/>
    <property type="match status" value="1"/>
</dbReference>
<dbReference type="Gene3D" id="3.30.750.24">
    <property type="entry name" value="STAS domain"/>
    <property type="match status" value="1"/>
</dbReference>
<dbReference type="KEGG" id="cid:P73_2186"/>
<dbReference type="PROSITE" id="PS50801">
    <property type="entry name" value="STAS"/>
    <property type="match status" value="1"/>
</dbReference>
<evidence type="ECO:0000313" key="3">
    <source>
        <dbReference type="Proteomes" id="UP000031521"/>
    </source>
</evidence>
<dbReference type="CDD" id="cd07043">
    <property type="entry name" value="STAS_anti-anti-sigma_factors"/>
    <property type="match status" value="1"/>
</dbReference>
<evidence type="ECO:0000259" key="1">
    <source>
        <dbReference type="PROSITE" id="PS50801"/>
    </source>
</evidence>
<dbReference type="SUPFAM" id="SSF52091">
    <property type="entry name" value="SpoIIaa-like"/>
    <property type="match status" value="1"/>
</dbReference>